<dbReference type="OrthoDB" id="3460188at2"/>
<dbReference type="RefSeq" id="WP_092526010.1">
    <property type="nucleotide sequence ID" value="NZ_FOWW01000001.1"/>
</dbReference>
<dbReference type="Proteomes" id="UP000198727">
    <property type="component" value="Unassembled WGS sequence"/>
</dbReference>
<evidence type="ECO:0000313" key="4">
    <source>
        <dbReference type="Proteomes" id="UP000198727"/>
    </source>
</evidence>
<proteinExistence type="predicted"/>
<protein>
    <submittedName>
        <fullName evidence="3">Phospholipid/cholesterol/gamma-HCH transport system substrate-binding protein</fullName>
    </submittedName>
</protein>
<dbReference type="NCBIfam" id="TIGR00996">
    <property type="entry name" value="Mtu_fam_mce"/>
    <property type="match status" value="1"/>
</dbReference>
<sequence length="432" mass="45965">MTRRTVLRTLGRRTAGLAFLLVLAMLVTLSVRIYQKDFVPAVMVTLETDRVGNQLRPTAEVKARGVVVGEVREIRGRPGGAAVVLALDPRWVDRLPKDVSALLVPKTLFGERYVQLSIPDSPTLPPLAEGDVIGQDRSANAIELERVFDNLLPVLRAVRPEKLATSLTAVATALEGRGEQLGDTLAAAADYLERFNPSLPRLHENIRDLAEVSRLYGDIAPDLLDSLTDTAVTLRTVTEHRAGLDDLYARVTGSSQDVTTFLRANRDNIVLLTANSRAPLELAARYSPSFPCTLAALDELRGSMDRVLGADPGDDRPPGMHIEAAVTPDRGKYLPGVDDPAYTATGGPRCYPSGVPPTSGVAAAAPGDAGAVAAMPGGNLGLPNSPQERELLATLLAVELGVPPAEVPAWGGVLVGPLYRGTEVTLEGEPPR</sequence>
<dbReference type="EMBL" id="FOWW01000001">
    <property type="protein sequence ID" value="SFO80761.1"/>
    <property type="molecule type" value="Genomic_DNA"/>
</dbReference>
<dbReference type="InterPro" id="IPR052336">
    <property type="entry name" value="MlaD_Phospholipid_Transporter"/>
</dbReference>
<name>A0A1I5K808_9PSEU</name>
<dbReference type="STRING" id="587909.SAMN05421810_10116"/>
<reference evidence="4" key="1">
    <citation type="submission" date="2016-10" db="EMBL/GenBank/DDBJ databases">
        <authorList>
            <person name="Varghese N."/>
            <person name="Submissions S."/>
        </authorList>
    </citation>
    <scope>NUCLEOTIDE SEQUENCE [LARGE SCALE GENOMIC DNA]</scope>
    <source>
        <strain evidence="4">CGMCC 4.5579</strain>
    </source>
</reference>
<dbReference type="GO" id="GO:0051701">
    <property type="term" value="P:biological process involved in interaction with host"/>
    <property type="evidence" value="ECO:0007669"/>
    <property type="project" value="TreeGrafter"/>
</dbReference>
<dbReference type="Pfam" id="PF02470">
    <property type="entry name" value="MlaD"/>
    <property type="match status" value="1"/>
</dbReference>
<dbReference type="Pfam" id="PF11887">
    <property type="entry name" value="Mce4_CUP1"/>
    <property type="match status" value="1"/>
</dbReference>
<dbReference type="AlphaFoldDB" id="A0A1I5K808"/>
<keyword evidence="4" id="KW-1185">Reference proteome</keyword>
<evidence type="ECO:0000313" key="3">
    <source>
        <dbReference type="EMBL" id="SFO80761.1"/>
    </source>
</evidence>
<feature type="domain" description="Mammalian cell entry C-terminal" evidence="2">
    <location>
        <begin position="125"/>
        <end position="348"/>
    </location>
</feature>
<evidence type="ECO:0000259" key="1">
    <source>
        <dbReference type="Pfam" id="PF02470"/>
    </source>
</evidence>
<feature type="domain" description="Mce/MlaD" evidence="1">
    <location>
        <begin position="43"/>
        <end position="117"/>
    </location>
</feature>
<dbReference type="InterPro" id="IPR024516">
    <property type="entry name" value="Mce_C"/>
</dbReference>
<dbReference type="PANTHER" id="PTHR33371">
    <property type="entry name" value="INTERMEMBRANE PHOSPHOLIPID TRANSPORT SYSTEM BINDING PROTEIN MLAD-RELATED"/>
    <property type="match status" value="1"/>
</dbReference>
<dbReference type="PANTHER" id="PTHR33371:SF19">
    <property type="entry name" value="MCE-FAMILY PROTEIN MCE4A"/>
    <property type="match status" value="1"/>
</dbReference>
<dbReference type="GO" id="GO:0005576">
    <property type="term" value="C:extracellular region"/>
    <property type="evidence" value="ECO:0007669"/>
    <property type="project" value="TreeGrafter"/>
</dbReference>
<dbReference type="InterPro" id="IPR005693">
    <property type="entry name" value="Mce"/>
</dbReference>
<accession>A0A1I5K808</accession>
<evidence type="ECO:0000259" key="2">
    <source>
        <dbReference type="Pfam" id="PF11887"/>
    </source>
</evidence>
<gene>
    <name evidence="3" type="ORF">SAMN05421810_10116</name>
</gene>
<organism evidence="3 4">
    <name type="scientific">Amycolatopsis arida</name>
    <dbReference type="NCBI Taxonomy" id="587909"/>
    <lineage>
        <taxon>Bacteria</taxon>
        <taxon>Bacillati</taxon>
        <taxon>Actinomycetota</taxon>
        <taxon>Actinomycetes</taxon>
        <taxon>Pseudonocardiales</taxon>
        <taxon>Pseudonocardiaceae</taxon>
        <taxon>Amycolatopsis</taxon>
    </lineage>
</organism>
<dbReference type="InterPro" id="IPR003399">
    <property type="entry name" value="Mce/MlaD"/>
</dbReference>